<keyword evidence="6" id="KW-0472">Membrane</keyword>
<feature type="transmembrane region" description="Helical" evidence="6">
    <location>
        <begin position="105"/>
        <end position="125"/>
    </location>
</feature>
<keyword evidence="5" id="KW-0411">Iron-sulfur</keyword>
<dbReference type="EMBL" id="CP097899">
    <property type="protein sequence ID" value="URN96503.1"/>
    <property type="molecule type" value="Genomic_DNA"/>
</dbReference>
<proteinExistence type="predicted"/>
<evidence type="ECO:0000313" key="8">
    <source>
        <dbReference type="EMBL" id="URN96503.1"/>
    </source>
</evidence>
<accession>A0A9J6ZKK1</accession>
<dbReference type="InterPro" id="IPR036197">
    <property type="entry name" value="NarG-like_sf"/>
</dbReference>
<organism evidence="8 9">
    <name type="scientific">Candidatus Pristimantibacillus lignocellulolyticus</name>
    <dbReference type="NCBI Taxonomy" id="2994561"/>
    <lineage>
        <taxon>Bacteria</taxon>
        <taxon>Bacillati</taxon>
        <taxon>Bacillota</taxon>
        <taxon>Bacilli</taxon>
        <taxon>Bacillales</taxon>
        <taxon>Paenibacillaceae</taxon>
        <taxon>Candidatus Pristimantibacillus</taxon>
    </lineage>
</organism>
<dbReference type="InterPro" id="IPR017900">
    <property type="entry name" value="4Fe4S_Fe_S_CS"/>
</dbReference>
<keyword evidence="4" id="KW-0408">Iron</keyword>
<evidence type="ECO:0000256" key="1">
    <source>
        <dbReference type="ARBA" id="ARBA00022485"/>
    </source>
</evidence>
<dbReference type="PROSITE" id="PS00198">
    <property type="entry name" value="4FE4S_FER_1"/>
    <property type="match status" value="2"/>
</dbReference>
<dbReference type="Pfam" id="PF02754">
    <property type="entry name" value="CCG"/>
    <property type="match status" value="2"/>
</dbReference>
<dbReference type="InterPro" id="IPR051460">
    <property type="entry name" value="HdrC_iron-sulfur_subunit"/>
</dbReference>
<evidence type="ECO:0000259" key="7">
    <source>
        <dbReference type="PROSITE" id="PS51379"/>
    </source>
</evidence>
<dbReference type="SUPFAM" id="SSF103501">
    <property type="entry name" value="Respiratory nitrate reductase 1 gamma chain"/>
    <property type="match status" value="1"/>
</dbReference>
<feature type="domain" description="4Fe-4S ferredoxin-type" evidence="7">
    <location>
        <begin position="276"/>
        <end position="306"/>
    </location>
</feature>
<sequence>MGTGDYIKLFITLCVAGASIWMFVEIVKRRIQYIKLATPVTWNFRQSASKATTEIITHSKLLRDVRSGLLHIIYFYGFLSLQLGALDLMLKGLFGVPLIPWMPLYGYFSWLQEWIVIIVLVAIILGAFRRYGERLPRLKRGAKPSLVYWFIGLLMLSVLFSLSFERVAHHEASTSTVASANYAPISHVLATGFQSIGVDQGSEIAVIGFEISWWLHLLILLSFLIYVPQSKHFHLLVAPINLWYRRSVPIGQLSHIDLENEEAESFGVGHIHAFNQKQMLDLYACVECGRCTNVCPATSTGKILSPMHMIIKLRDHATEKGAAITSKSPWLPQGLWKQPPWGMGDLTQGAHVMNMMCSTSDQRQSQESDSQTNNAQARVTTMPDYIKWKADISATMNKQSKAWQYDESRNPLQLDLIGDVMTEEELWSCTTCRNCEEQCPVGNEHVDKIIDMRRHLVLMEGSMPADAQRALQNIERQSNPWGISRSERADWLNDCQKKTGITVETMKERQASATETDILLWVGSMGSYDNRSRKLLYDLIRLLTHARINFAVLGLEEKSSGDTARRIGNEMLYQELAQRNIETLHRYNVQRIVTPCPHTFHTFKKEYPQLGLAPHIEVFHHTELLDQLIQQGNLKPNYRLDETITLHDSCYLGRYNGLYDAPRRILQAIPGVILKEMERSRENAMCCGAGGGLMWMEEHSGTRVNYARAAQALHVQPTMISSACPYCLTMLEDGVKALVEEGSIATKDIAEVLATSVLGVMDAE</sequence>
<feature type="transmembrane region" description="Helical" evidence="6">
    <location>
        <begin position="6"/>
        <end position="27"/>
    </location>
</feature>
<name>A0A9J6ZKK1_9BACL</name>
<dbReference type="InterPro" id="IPR009051">
    <property type="entry name" value="Helical_ferredxn"/>
</dbReference>
<keyword evidence="3" id="KW-0560">Oxidoreductase</keyword>
<evidence type="ECO:0000313" key="9">
    <source>
        <dbReference type="Proteomes" id="UP001056756"/>
    </source>
</evidence>
<evidence type="ECO:0000256" key="4">
    <source>
        <dbReference type="ARBA" id="ARBA00023004"/>
    </source>
</evidence>
<keyword evidence="1" id="KW-0004">4Fe-4S</keyword>
<keyword evidence="6" id="KW-0812">Transmembrane</keyword>
<evidence type="ECO:0000256" key="5">
    <source>
        <dbReference type="ARBA" id="ARBA00023014"/>
    </source>
</evidence>
<dbReference type="InterPro" id="IPR004017">
    <property type="entry name" value="Cys_rich_dom"/>
</dbReference>
<dbReference type="Gene3D" id="1.10.1060.10">
    <property type="entry name" value="Alpha-helical ferredoxin"/>
    <property type="match status" value="2"/>
</dbReference>
<feature type="transmembrane region" description="Helical" evidence="6">
    <location>
        <begin position="204"/>
        <end position="227"/>
    </location>
</feature>
<reference evidence="8" key="1">
    <citation type="submission" date="2022-05" db="EMBL/GenBank/DDBJ databases">
        <title>Novel bacterial taxa in a minimal lignocellulolytic consortium and its capacity to transform plastics disclosed by genome-resolved metagenomics.</title>
        <authorList>
            <person name="Rodriguez C.A.D."/>
            <person name="Diaz-Garcia L."/>
            <person name="Herrera K."/>
            <person name="Tarazona N.A."/>
            <person name="Sproer C."/>
            <person name="Overmann J."/>
            <person name="Jimenez D.J."/>
        </authorList>
    </citation>
    <scope>NUCLEOTIDE SEQUENCE</scope>
    <source>
        <strain evidence="8">MAG5</strain>
    </source>
</reference>
<evidence type="ECO:0000256" key="3">
    <source>
        <dbReference type="ARBA" id="ARBA00023002"/>
    </source>
</evidence>
<dbReference type="PANTHER" id="PTHR43255:SF1">
    <property type="entry name" value="IRON-SULFUR-BINDING OXIDOREDUCTASE FADF-RELATED"/>
    <property type="match status" value="1"/>
</dbReference>
<evidence type="ECO:0000256" key="2">
    <source>
        <dbReference type="ARBA" id="ARBA00022723"/>
    </source>
</evidence>
<dbReference type="Proteomes" id="UP001056756">
    <property type="component" value="Chromosome"/>
</dbReference>
<keyword evidence="6" id="KW-1133">Transmembrane helix</keyword>
<gene>
    <name evidence="8" type="ORF">NAG76_09905</name>
</gene>
<dbReference type="SUPFAM" id="SSF46548">
    <property type="entry name" value="alpha-helical ferredoxin"/>
    <property type="match status" value="1"/>
</dbReference>
<keyword evidence="2" id="KW-0479">Metal-binding</keyword>
<dbReference type="GO" id="GO:0046872">
    <property type="term" value="F:metal ion binding"/>
    <property type="evidence" value="ECO:0007669"/>
    <property type="project" value="UniProtKB-KW"/>
</dbReference>
<feature type="domain" description="4Fe-4S ferredoxin-type" evidence="7">
    <location>
        <begin position="418"/>
        <end position="449"/>
    </location>
</feature>
<dbReference type="GO" id="GO:0005886">
    <property type="term" value="C:plasma membrane"/>
    <property type="evidence" value="ECO:0007669"/>
    <property type="project" value="TreeGrafter"/>
</dbReference>
<dbReference type="GO" id="GO:0016491">
    <property type="term" value="F:oxidoreductase activity"/>
    <property type="evidence" value="ECO:0007669"/>
    <property type="project" value="UniProtKB-KW"/>
</dbReference>
<feature type="transmembrane region" description="Helical" evidence="6">
    <location>
        <begin position="146"/>
        <end position="164"/>
    </location>
</feature>
<dbReference type="Gene3D" id="1.20.950.20">
    <property type="entry name" value="Transmembrane di-heme cytochromes, Chain C"/>
    <property type="match status" value="1"/>
</dbReference>
<dbReference type="PROSITE" id="PS51379">
    <property type="entry name" value="4FE4S_FER_2"/>
    <property type="match status" value="2"/>
</dbReference>
<dbReference type="GO" id="GO:0051539">
    <property type="term" value="F:4 iron, 4 sulfur cluster binding"/>
    <property type="evidence" value="ECO:0007669"/>
    <property type="project" value="UniProtKB-KW"/>
</dbReference>
<dbReference type="AlphaFoldDB" id="A0A9J6ZKK1"/>
<dbReference type="PANTHER" id="PTHR43255">
    <property type="entry name" value="IRON-SULFUR-BINDING OXIDOREDUCTASE FADF-RELATED-RELATED"/>
    <property type="match status" value="1"/>
</dbReference>
<protein>
    <submittedName>
        <fullName evidence="8">(Fe-S)-binding protein</fullName>
    </submittedName>
</protein>
<feature type="transmembrane region" description="Helical" evidence="6">
    <location>
        <begin position="68"/>
        <end position="85"/>
    </location>
</feature>
<dbReference type="InterPro" id="IPR017896">
    <property type="entry name" value="4Fe4S_Fe-S-bd"/>
</dbReference>
<dbReference type="KEGG" id="plig:NAG76_09905"/>
<evidence type="ECO:0000256" key="6">
    <source>
        <dbReference type="SAM" id="Phobius"/>
    </source>
</evidence>